<dbReference type="GeneID" id="63719300"/>
<dbReference type="PANTHER" id="PTHR18804:SF16">
    <property type="entry name" value="RIBOSOMAL PROTEIN"/>
    <property type="match status" value="1"/>
</dbReference>
<feature type="compositionally biased region" description="Polar residues" evidence="5">
    <location>
        <begin position="23"/>
        <end position="36"/>
    </location>
</feature>
<comment type="similarity">
    <text evidence="1 4">Belongs to the bacterial ribosomal protein bL36 family.</text>
</comment>
<evidence type="ECO:0000256" key="1">
    <source>
        <dbReference type="ARBA" id="ARBA00007645"/>
    </source>
</evidence>
<dbReference type="RefSeq" id="XP_040654049.1">
    <property type="nucleotide sequence ID" value="XM_040803945.1"/>
</dbReference>
<dbReference type="NCBIfam" id="TIGR01022">
    <property type="entry name" value="rpmJ_bact"/>
    <property type="match status" value="1"/>
</dbReference>
<feature type="region of interest" description="Disordered" evidence="5">
    <location>
        <begin position="1"/>
        <end position="57"/>
    </location>
</feature>
<dbReference type="GO" id="GO:0003735">
    <property type="term" value="F:structural constituent of ribosome"/>
    <property type="evidence" value="ECO:0007669"/>
    <property type="project" value="InterPro"/>
</dbReference>
<keyword evidence="3 4" id="KW-0687">Ribonucleoprotein</keyword>
<dbReference type="InterPro" id="IPR052010">
    <property type="entry name" value="Ribosomal_LSU_bL36"/>
</dbReference>
<proteinExistence type="inferred from homology"/>
<organism evidence="6 7">
    <name type="scientific">Drechmeria coniospora</name>
    <name type="common">Nematophagous fungus</name>
    <name type="synonym">Meria coniospora</name>
    <dbReference type="NCBI Taxonomy" id="98403"/>
    <lineage>
        <taxon>Eukaryota</taxon>
        <taxon>Fungi</taxon>
        <taxon>Dikarya</taxon>
        <taxon>Ascomycota</taxon>
        <taxon>Pezizomycotina</taxon>
        <taxon>Sordariomycetes</taxon>
        <taxon>Hypocreomycetidae</taxon>
        <taxon>Hypocreales</taxon>
        <taxon>Ophiocordycipitaceae</taxon>
        <taxon>Drechmeria</taxon>
    </lineage>
</organism>
<evidence type="ECO:0000256" key="5">
    <source>
        <dbReference type="SAM" id="MobiDB-lite"/>
    </source>
</evidence>
<dbReference type="AlphaFoldDB" id="A0A151GC59"/>
<dbReference type="HAMAP" id="MF_00251">
    <property type="entry name" value="Ribosomal_bL36"/>
    <property type="match status" value="1"/>
</dbReference>
<evidence type="ECO:0000256" key="2">
    <source>
        <dbReference type="ARBA" id="ARBA00022980"/>
    </source>
</evidence>
<keyword evidence="7" id="KW-1185">Reference proteome</keyword>
<comment type="caution">
    <text evidence="6">The sequence shown here is derived from an EMBL/GenBank/DDBJ whole genome shotgun (WGS) entry which is preliminary data.</text>
</comment>
<dbReference type="Pfam" id="PF00444">
    <property type="entry name" value="Ribosomal_L36"/>
    <property type="match status" value="1"/>
</dbReference>
<protein>
    <recommendedName>
        <fullName evidence="4">Ribosomal protein</fullName>
    </recommendedName>
</protein>
<dbReference type="SUPFAM" id="SSF57840">
    <property type="entry name" value="Ribosomal protein L36"/>
    <property type="match status" value="1"/>
</dbReference>
<dbReference type="STRING" id="98403.A0A151GC59"/>
<feature type="compositionally biased region" description="Polar residues" evidence="5">
    <location>
        <begin position="48"/>
        <end position="57"/>
    </location>
</feature>
<accession>A0A151GC59</accession>
<dbReference type="GO" id="GO:0005840">
    <property type="term" value="C:ribosome"/>
    <property type="evidence" value="ECO:0007669"/>
    <property type="project" value="UniProtKB-KW"/>
</dbReference>
<name>A0A151GC59_DRECN</name>
<evidence type="ECO:0000256" key="3">
    <source>
        <dbReference type="ARBA" id="ARBA00023274"/>
    </source>
</evidence>
<dbReference type="EMBL" id="LAYC01000003">
    <property type="protein sequence ID" value="KYK54697.1"/>
    <property type="molecule type" value="Genomic_DNA"/>
</dbReference>
<evidence type="ECO:0000313" key="6">
    <source>
        <dbReference type="EMBL" id="KYK54697.1"/>
    </source>
</evidence>
<gene>
    <name evidence="6" type="ORF">DCS_06657</name>
</gene>
<dbReference type="InterPro" id="IPR035977">
    <property type="entry name" value="Ribosomal_bL36_sp"/>
</dbReference>
<feature type="compositionally biased region" description="Basic residues" evidence="5">
    <location>
        <begin position="1"/>
        <end position="14"/>
    </location>
</feature>
<dbReference type="InParanoid" id="A0A151GC59"/>
<dbReference type="Proteomes" id="UP000076580">
    <property type="component" value="Chromosome 03"/>
</dbReference>
<evidence type="ECO:0000313" key="7">
    <source>
        <dbReference type="Proteomes" id="UP000076580"/>
    </source>
</evidence>
<dbReference type="GO" id="GO:1990904">
    <property type="term" value="C:ribonucleoprotein complex"/>
    <property type="evidence" value="ECO:0007669"/>
    <property type="project" value="UniProtKB-KW"/>
</dbReference>
<dbReference type="PANTHER" id="PTHR18804">
    <property type="entry name" value="RIBOSOMAL PROTEIN"/>
    <property type="match status" value="1"/>
</dbReference>
<evidence type="ECO:0000256" key="4">
    <source>
        <dbReference type="RuleBase" id="RU000570"/>
    </source>
</evidence>
<dbReference type="GO" id="GO:0006412">
    <property type="term" value="P:translation"/>
    <property type="evidence" value="ECO:0007669"/>
    <property type="project" value="InterPro"/>
</dbReference>
<reference evidence="6 7" key="1">
    <citation type="journal article" date="2016" name="Sci. Rep.">
        <title>Insights into Adaptations to a Near-Obligate Nematode Endoparasitic Lifestyle from the Finished Genome of Drechmeria coniospora.</title>
        <authorList>
            <person name="Zhang L."/>
            <person name="Zhou Z."/>
            <person name="Guo Q."/>
            <person name="Fokkens L."/>
            <person name="Miskei M."/>
            <person name="Pocsi I."/>
            <person name="Zhang W."/>
            <person name="Chen M."/>
            <person name="Wang L."/>
            <person name="Sun Y."/>
            <person name="Donzelli B.G."/>
            <person name="Gibson D.M."/>
            <person name="Nelson D.R."/>
            <person name="Luo J.G."/>
            <person name="Rep M."/>
            <person name="Liu H."/>
            <person name="Yang S."/>
            <person name="Wang J."/>
            <person name="Krasnoff S.B."/>
            <person name="Xu Y."/>
            <person name="Molnar I."/>
            <person name="Lin M."/>
        </authorList>
    </citation>
    <scope>NUCLEOTIDE SEQUENCE [LARGE SCALE GENOMIC DNA]</scope>
    <source>
        <strain evidence="6 7">ARSEF 6962</strain>
    </source>
</reference>
<sequence>MTKRKGKRGGKIKQFKTPPVDSGPSTSSCRNTTVGQRNLPPERGSGGTTTPASNQSLQKYDIVLSQKHLAERGFHPAVTDETREQLLGSYMQTVARYTKKRPSRSFYLDGGAGFRGVVVSQSRNLTRAFLTFRDCFAKERVDANLDKVPTKNKLSRLINFGDVGGFISEHIFATGLGTVHRAAMASTETWDAIFTSAKIWDFFAGELLENGPARVFIALAPEYTIGEFRYAETYDPYGQDADSPLASWFSEAITTEKDIYFSIQVLHRRLSKKRRHKPKLGPLTESLVALTRWLTDVKHLQASSQFISGPMAQVFDPPANFAVKRLRLLLKGIFERRKSLKVLYFQKTPYLDRRMLAIILRACTNVQMLAVYNCPLIHFGDVICLLDLIAEVNASRRAAGFPTITAFDFFPRYHGGMPFHDERAQTYGLTWGPQCLETVQRGFFCIVFKAFMKAKAMNLDLLYTKGNAFCNFLYRIPNYSLAIPTFLDALHRLLDLSKHRRPSTQDRKRLLYDLLKPVRVGLEERMDHDWPHWYTMIMGDCLLFCSSCGYETVQEFFTAHARDMLPHRRVCAGCLLQYKLDDEDDHLKGEKKSILTELFPGWNDRAFNPDAPLAPAARGLMNLISTCATPGPLPGPIIDGDGNLYQPRYELPFVRNNKMNMDSLQNLPSLDDLVTNPRFDKLWLVVGHRGNCLDMYSRLVRRLRDENAQVPHYGVMKPIAEARSDGAMPDHVEERQPRPVPGQYRLSRSFADIIALETKAFNLGALMGAQAGSGPSPSMTVLRPFFGGHLNSGLAPPLGILAGGLVQQTRGMKVHSAVKKRCEHCKVVRRKAGKRHNGYLYIICKANPRHKQRQS</sequence>
<keyword evidence="2 4" id="KW-0689">Ribosomal protein</keyword>
<dbReference type="InterPro" id="IPR000473">
    <property type="entry name" value="Ribosomal_bL36"/>
</dbReference>